<accession>A0A2J7RQU5</accession>
<gene>
    <name evidence="12" type="ORF">B7P43_G15662</name>
</gene>
<evidence type="ECO:0000256" key="3">
    <source>
        <dbReference type="ARBA" id="ARBA00022723"/>
    </source>
</evidence>
<keyword evidence="7" id="KW-0238">DNA-binding</keyword>
<dbReference type="GO" id="GO:0000978">
    <property type="term" value="F:RNA polymerase II cis-regulatory region sequence-specific DNA binding"/>
    <property type="evidence" value="ECO:0007669"/>
    <property type="project" value="TreeGrafter"/>
</dbReference>
<dbReference type="InterPro" id="IPR036236">
    <property type="entry name" value="Znf_C2H2_sf"/>
</dbReference>
<keyword evidence="3" id="KW-0479">Metal-binding</keyword>
<keyword evidence="8" id="KW-0539">Nucleus</keyword>
<dbReference type="OrthoDB" id="8113227at2759"/>
<evidence type="ECO:0000256" key="7">
    <source>
        <dbReference type="ARBA" id="ARBA00023125"/>
    </source>
</evidence>
<dbReference type="GO" id="GO:0031519">
    <property type="term" value="C:PcG protein complex"/>
    <property type="evidence" value="ECO:0007669"/>
    <property type="project" value="TreeGrafter"/>
</dbReference>
<evidence type="ECO:0000256" key="4">
    <source>
        <dbReference type="ARBA" id="ARBA00022737"/>
    </source>
</evidence>
<keyword evidence="5 9" id="KW-0863">Zinc-finger</keyword>
<feature type="domain" description="C2H2-type" evidence="11">
    <location>
        <begin position="266"/>
        <end position="293"/>
    </location>
</feature>
<evidence type="ECO:0000256" key="10">
    <source>
        <dbReference type="SAM" id="MobiDB-lite"/>
    </source>
</evidence>
<evidence type="ECO:0000256" key="9">
    <source>
        <dbReference type="PROSITE-ProRule" id="PRU00042"/>
    </source>
</evidence>
<proteinExistence type="inferred from homology"/>
<dbReference type="GO" id="GO:0008270">
    <property type="term" value="F:zinc ion binding"/>
    <property type="evidence" value="ECO:0007669"/>
    <property type="project" value="UniProtKB-KW"/>
</dbReference>
<dbReference type="EMBL" id="NEVH01000618">
    <property type="protein sequence ID" value="PNF43205.1"/>
    <property type="molecule type" value="Genomic_DNA"/>
</dbReference>
<dbReference type="FunFam" id="3.30.160.60:FF:000045">
    <property type="entry name" value="ZFP69 zinc finger protein B"/>
    <property type="match status" value="1"/>
</dbReference>
<evidence type="ECO:0000313" key="12">
    <source>
        <dbReference type="EMBL" id="PNF43205.1"/>
    </source>
</evidence>
<dbReference type="SMART" id="SM00355">
    <property type="entry name" value="ZnF_C2H2"/>
    <property type="match status" value="5"/>
</dbReference>
<comment type="caution">
    <text evidence="12">The sequence shown here is derived from an EMBL/GenBank/DDBJ whole genome shotgun (WGS) entry which is preliminary data.</text>
</comment>
<dbReference type="Pfam" id="PF13894">
    <property type="entry name" value="zf-C2H2_4"/>
    <property type="match status" value="1"/>
</dbReference>
<dbReference type="GO" id="GO:0000785">
    <property type="term" value="C:chromatin"/>
    <property type="evidence" value="ECO:0007669"/>
    <property type="project" value="TreeGrafter"/>
</dbReference>
<dbReference type="Pfam" id="PF00096">
    <property type="entry name" value="zf-C2H2"/>
    <property type="match status" value="4"/>
</dbReference>
<dbReference type="AlphaFoldDB" id="A0A2J7RQU5"/>
<dbReference type="Gene3D" id="3.30.160.60">
    <property type="entry name" value="Classic Zinc Finger"/>
    <property type="match status" value="5"/>
</dbReference>
<organism evidence="12 13">
    <name type="scientific">Cryptotermes secundus</name>
    <dbReference type="NCBI Taxonomy" id="105785"/>
    <lineage>
        <taxon>Eukaryota</taxon>
        <taxon>Metazoa</taxon>
        <taxon>Ecdysozoa</taxon>
        <taxon>Arthropoda</taxon>
        <taxon>Hexapoda</taxon>
        <taxon>Insecta</taxon>
        <taxon>Pterygota</taxon>
        <taxon>Neoptera</taxon>
        <taxon>Polyneoptera</taxon>
        <taxon>Dictyoptera</taxon>
        <taxon>Blattodea</taxon>
        <taxon>Blattoidea</taxon>
        <taxon>Termitoidae</taxon>
        <taxon>Kalotermitidae</taxon>
        <taxon>Cryptotermitinae</taxon>
        <taxon>Cryptotermes</taxon>
    </lineage>
</organism>
<dbReference type="FunFam" id="3.30.160.60:FF:003288">
    <property type="entry name" value="Uncharacterized protein"/>
    <property type="match status" value="1"/>
</dbReference>
<reference evidence="12 13" key="1">
    <citation type="submission" date="2017-12" db="EMBL/GenBank/DDBJ databases">
        <title>Hemimetabolous genomes reveal molecular basis of termite eusociality.</title>
        <authorList>
            <person name="Harrison M.C."/>
            <person name="Jongepier E."/>
            <person name="Robertson H.M."/>
            <person name="Arning N."/>
            <person name="Bitard-Feildel T."/>
            <person name="Chao H."/>
            <person name="Childers C.P."/>
            <person name="Dinh H."/>
            <person name="Doddapaneni H."/>
            <person name="Dugan S."/>
            <person name="Gowin J."/>
            <person name="Greiner C."/>
            <person name="Han Y."/>
            <person name="Hu H."/>
            <person name="Hughes D.S.T."/>
            <person name="Huylmans A.-K."/>
            <person name="Kemena C."/>
            <person name="Kremer L.P.M."/>
            <person name="Lee S.L."/>
            <person name="Lopez-Ezquerra A."/>
            <person name="Mallet L."/>
            <person name="Monroy-Kuhn J.M."/>
            <person name="Moser A."/>
            <person name="Murali S.C."/>
            <person name="Muzny D.M."/>
            <person name="Otani S."/>
            <person name="Piulachs M.-D."/>
            <person name="Poelchau M."/>
            <person name="Qu J."/>
            <person name="Schaub F."/>
            <person name="Wada-Katsumata A."/>
            <person name="Worley K.C."/>
            <person name="Xie Q."/>
            <person name="Ylla G."/>
            <person name="Poulsen M."/>
            <person name="Gibbs R.A."/>
            <person name="Schal C."/>
            <person name="Richards S."/>
            <person name="Belles X."/>
            <person name="Korb J."/>
            <person name="Bornberg-Bauer E."/>
        </authorList>
    </citation>
    <scope>NUCLEOTIDE SEQUENCE [LARGE SCALE GENOMIC DNA]</scope>
    <source>
        <tissue evidence="12">Whole body</tissue>
    </source>
</reference>
<feature type="domain" description="C2H2-type" evidence="11">
    <location>
        <begin position="210"/>
        <end position="237"/>
    </location>
</feature>
<dbReference type="InParanoid" id="A0A2J7RQU5"/>
<evidence type="ECO:0000256" key="2">
    <source>
        <dbReference type="ARBA" id="ARBA00006991"/>
    </source>
</evidence>
<evidence type="ECO:0000256" key="8">
    <source>
        <dbReference type="ARBA" id="ARBA00023242"/>
    </source>
</evidence>
<dbReference type="SUPFAM" id="SSF57667">
    <property type="entry name" value="beta-beta-alpha zinc fingers"/>
    <property type="match status" value="3"/>
</dbReference>
<dbReference type="GO" id="GO:0005667">
    <property type="term" value="C:transcription regulator complex"/>
    <property type="evidence" value="ECO:0007669"/>
    <property type="project" value="TreeGrafter"/>
</dbReference>
<feature type="domain" description="C2H2-type" evidence="11">
    <location>
        <begin position="238"/>
        <end position="265"/>
    </location>
</feature>
<keyword evidence="4" id="KW-0677">Repeat</keyword>
<dbReference type="PANTHER" id="PTHR14003:SF23">
    <property type="entry name" value="ZINC FINGER PROTEIN 143"/>
    <property type="match status" value="1"/>
</dbReference>
<evidence type="ECO:0000259" key="11">
    <source>
        <dbReference type="PROSITE" id="PS50157"/>
    </source>
</evidence>
<dbReference type="PROSITE" id="PS00028">
    <property type="entry name" value="ZINC_FINGER_C2H2_1"/>
    <property type="match status" value="5"/>
</dbReference>
<feature type="domain" description="C2H2-type" evidence="11">
    <location>
        <begin position="182"/>
        <end position="209"/>
    </location>
</feature>
<comment type="similarity">
    <text evidence="2">Belongs to the krueppel C2H2-type zinc-finger protein family.</text>
</comment>
<evidence type="ECO:0000256" key="1">
    <source>
        <dbReference type="ARBA" id="ARBA00004123"/>
    </source>
</evidence>
<evidence type="ECO:0000256" key="5">
    <source>
        <dbReference type="ARBA" id="ARBA00022771"/>
    </source>
</evidence>
<dbReference type="PROSITE" id="PS50157">
    <property type="entry name" value="ZINC_FINGER_C2H2_2"/>
    <property type="match status" value="5"/>
</dbReference>
<dbReference type="FunFam" id="3.30.160.60:FF:000446">
    <property type="entry name" value="Zinc finger protein"/>
    <property type="match status" value="1"/>
</dbReference>
<keyword evidence="13" id="KW-1185">Reference proteome</keyword>
<dbReference type="PANTHER" id="PTHR14003">
    <property type="entry name" value="TRANSCRIPTIONAL REPRESSOR PROTEIN YY"/>
    <property type="match status" value="1"/>
</dbReference>
<dbReference type="GO" id="GO:0000981">
    <property type="term" value="F:DNA-binding transcription factor activity, RNA polymerase II-specific"/>
    <property type="evidence" value="ECO:0007669"/>
    <property type="project" value="TreeGrafter"/>
</dbReference>
<evidence type="ECO:0000313" key="13">
    <source>
        <dbReference type="Proteomes" id="UP000235965"/>
    </source>
</evidence>
<evidence type="ECO:0000256" key="6">
    <source>
        <dbReference type="ARBA" id="ARBA00022833"/>
    </source>
</evidence>
<dbReference type="FunFam" id="3.30.160.60:FF:000290">
    <property type="entry name" value="Zinc finger protein 697 isoform X1"/>
    <property type="match status" value="1"/>
</dbReference>
<feature type="region of interest" description="Disordered" evidence="10">
    <location>
        <begin position="135"/>
        <end position="175"/>
    </location>
</feature>
<dbReference type="STRING" id="105785.A0A2J7RQU5"/>
<feature type="compositionally biased region" description="Basic and acidic residues" evidence="10">
    <location>
        <begin position="160"/>
        <end position="175"/>
    </location>
</feature>
<feature type="domain" description="C2H2-type" evidence="11">
    <location>
        <begin position="294"/>
        <end position="321"/>
    </location>
</feature>
<dbReference type="InterPro" id="IPR013087">
    <property type="entry name" value="Znf_C2H2_type"/>
</dbReference>
<dbReference type="FunFam" id="3.30.160.60:FF:002343">
    <property type="entry name" value="Zinc finger protein 33A"/>
    <property type="match status" value="1"/>
</dbReference>
<protein>
    <recommendedName>
        <fullName evidence="11">C2H2-type domain-containing protein</fullName>
    </recommendedName>
</protein>
<keyword evidence="6" id="KW-0862">Zinc</keyword>
<sequence>MDVMKEEPDLDEETSQLSTLKEEPRVDIKYEDNYDPVSPAIFVSPEMKFLDAVKLEPDSDSEPDPLPDMKHDELAIPTTSPVVLKNEEVEEMLDFAADGVAMSEEHDSFVPSQHIFTAHQYGGSNTDHALRQTAQGDSENEVSGIHRKRSSCSGNKKTRVHVDSSKKSTSSERKGQTTRKTYTCKICYKVFSYNCNLKRHVRIHNGVKSFKCDICGKVFLERGGMKHHLRTHTGERPSKCDICGKAFSNNGNLKSHVRIHTGEKPFKCDTCGRAFSNNGSLKHHTFTHTGEKPFKCDVCGKLFSLSWNLKYHIRTHMSEKPFR</sequence>
<dbReference type="Proteomes" id="UP000235965">
    <property type="component" value="Unassembled WGS sequence"/>
</dbReference>
<feature type="region of interest" description="Disordered" evidence="10">
    <location>
        <begin position="1"/>
        <end position="24"/>
    </location>
</feature>
<name>A0A2J7RQU5_9NEOP</name>
<comment type="subcellular location">
    <subcellularLocation>
        <location evidence="1">Nucleus</location>
    </subcellularLocation>
</comment>